<dbReference type="EMBL" id="JABSNP010000013">
    <property type="protein sequence ID" value="NRT20017.1"/>
    <property type="molecule type" value="Genomic_DNA"/>
</dbReference>
<dbReference type="GO" id="GO:0043831">
    <property type="term" value="F:thiosulfate dehydrogenase (quinone) activity"/>
    <property type="evidence" value="ECO:0007669"/>
    <property type="project" value="UniProtKB-EC"/>
</dbReference>
<comment type="caution">
    <text evidence="2">The sequence shown here is derived from an EMBL/GenBank/DDBJ whole genome shotgun (WGS) entry which is preliminary data.</text>
</comment>
<organism evidence="2 3">
    <name type="scientific">Hymenobacter caeli</name>
    <dbReference type="NCBI Taxonomy" id="2735894"/>
    <lineage>
        <taxon>Bacteria</taxon>
        <taxon>Pseudomonadati</taxon>
        <taxon>Bacteroidota</taxon>
        <taxon>Cytophagia</taxon>
        <taxon>Cytophagales</taxon>
        <taxon>Hymenobacteraceae</taxon>
        <taxon>Hymenobacter</taxon>
    </lineage>
</organism>
<dbReference type="Proteomes" id="UP000779507">
    <property type="component" value="Unassembled WGS sequence"/>
</dbReference>
<evidence type="ECO:0000313" key="3">
    <source>
        <dbReference type="Proteomes" id="UP000779507"/>
    </source>
</evidence>
<accession>A0ABX2FST1</accession>
<keyword evidence="1" id="KW-0472">Membrane</keyword>
<sequence length="135" mass="14828">MNFTNPEWAFVMGRLLLGVSFLAHLLVRAPKLAAFQAGLLKQFAGTLLPAALVGPYALALPWAEGAVGLLLVLGWCTRPALVATMLLLTSLLFGSSLLEQWNTVAIQLLYGLYTVVLLLQVQFNRLCLDRIGRYR</sequence>
<dbReference type="RefSeq" id="WP_173810727.1">
    <property type="nucleotide sequence ID" value="NZ_JABSNP010000013.1"/>
</dbReference>
<keyword evidence="1" id="KW-0812">Transmembrane</keyword>
<evidence type="ECO:0000256" key="1">
    <source>
        <dbReference type="SAM" id="Phobius"/>
    </source>
</evidence>
<feature type="transmembrane region" description="Helical" evidence="1">
    <location>
        <begin position="104"/>
        <end position="123"/>
    </location>
</feature>
<dbReference type="EC" id="1.8.5.2" evidence="2"/>
<gene>
    <name evidence="2" type="ORF">HNP98_002855</name>
</gene>
<keyword evidence="1" id="KW-1133">Transmembrane helix</keyword>
<keyword evidence="3" id="KW-1185">Reference proteome</keyword>
<protein>
    <submittedName>
        <fullName evidence="2">Thiosulfate dehydrogenase [quinone] large subunit</fullName>
        <ecNumber evidence="2">1.8.5.2</ecNumber>
    </submittedName>
</protein>
<reference evidence="2 3" key="1">
    <citation type="submission" date="2020-05" db="EMBL/GenBank/DDBJ databases">
        <title>Genomic Encyclopedia of Type Strains, Phase IV (KMG-V): Genome sequencing to study the core and pangenomes of soil and plant-associated prokaryotes.</title>
        <authorList>
            <person name="Whitman W."/>
        </authorList>
    </citation>
    <scope>NUCLEOTIDE SEQUENCE [LARGE SCALE GENOMIC DNA]</scope>
    <source>
        <strain evidence="2 3">9A</strain>
    </source>
</reference>
<evidence type="ECO:0000313" key="2">
    <source>
        <dbReference type="EMBL" id="NRT20017.1"/>
    </source>
</evidence>
<proteinExistence type="predicted"/>
<keyword evidence="2" id="KW-0560">Oxidoreductase</keyword>
<name>A0ABX2FST1_9BACT</name>